<dbReference type="HAMAP" id="MF_00151">
    <property type="entry name" value="PPAT_bact"/>
    <property type="match status" value="1"/>
</dbReference>
<evidence type="ECO:0000259" key="10">
    <source>
        <dbReference type="Pfam" id="PF01467"/>
    </source>
</evidence>
<evidence type="ECO:0000313" key="12">
    <source>
        <dbReference type="EMBL" id="SEL43699.1"/>
    </source>
</evidence>
<dbReference type="GO" id="GO:0015937">
    <property type="term" value="P:coenzyme A biosynthetic process"/>
    <property type="evidence" value="ECO:0007669"/>
    <property type="project" value="UniProtKB-UniRule"/>
</dbReference>
<name>A0A1H7Q7B2_9LACT</name>
<feature type="binding site" evidence="9">
    <location>
        <begin position="90"/>
        <end position="92"/>
    </location>
    <ligand>
        <name>ATP</name>
        <dbReference type="ChEBI" id="CHEBI:30616"/>
    </ligand>
</feature>
<reference evidence="11 14" key="2">
    <citation type="submission" date="2019-07" db="EMBL/GenBank/DDBJ databases">
        <title>Whole genome shotgun sequence of Alkalibacterium putridalgicola NBRC 103243.</title>
        <authorList>
            <person name="Hosoyama A."/>
            <person name="Uohara A."/>
            <person name="Ohji S."/>
            <person name="Ichikawa N."/>
        </authorList>
    </citation>
    <scope>NUCLEOTIDE SEQUENCE [LARGE SCALE GENOMIC DNA]</scope>
    <source>
        <strain evidence="11 14">NBRC 103243</strain>
    </source>
</reference>
<feature type="domain" description="Cytidyltransferase-like" evidence="10">
    <location>
        <begin position="5"/>
        <end position="135"/>
    </location>
</feature>
<proteinExistence type="inferred from homology"/>
<reference evidence="12 13" key="1">
    <citation type="submission" date="2016-10" db="EMBL/GenBank/DDBJ databases">
        <authorList>
            <person name="de Groot N.N."/>
        </authorList>
    </citation>
    <scope>NUCLEOTIDE SEQUENCE [LARGE SCALE GENOMIC DNA]</scope>
    <source>
        <strain evidence="12 13">DSM 19182</strain>
    </source>
</reference>
<comment type="subunit">
    <text evidence="9">Homohexamer.</text>
</comment>
<feature type="binding site" evidence="9">
    <location>
        <position position="75"/>
    </location>
    <ligand>
        <name>substrate</name>
    </ligand>
</feature>
<keyword evidence="6 9" id="KW-0460">Magnesium</keyword>
<evidence type="ECO:0000256" key="3">
    <source>
        <dbReference type="ARBA" id="ARBA00022695"/>
    </source>
</evidence>
<evidence type="ECO:0000313" key="14">
    <source>
        <dbReference type="Proteomes" id="UP000321425"/>
    </source>
</evidence>
<comment type="cofactor">
    <cofactor evidence="9">
        <name>Mg(2+)</name>
        <dbReference type="ChEBI" id="CHEBI:18420"/>
    </cofactor>
</comment>
<comment type="pathway">
    <text evidence="9">Cofactor biosynthesis; coenzyme A biosynthesis; CoA from (R)-pantothenate: step 4/5.</text>
</comment>
<dbReference type="EC" id="2.7.7.3" evidence="9"/>
<comment type="similarity">
    <text evidence="9">Belongs to the bacterial CoaD family.</text>
</comment>
<evidence type="ECO:0000256" key="7">
    <source>
        <dbReference type="ARBA" id="ARBA00022993"/>
    </source>
</evidence>
<keyword evidence="2 9" id="KW-0808">Transferase</keyword>
<dbReference type="PRINTS" id="PR01020">
    <property type="entry name" value="LPSBIOSNTHSS"/>
</dbReference>
<dbReference type="InterPro" id="IPR004821">
    <property type="entry name" value="Cyt_trans-like"/>
</dbReference>
<feature type="binding site" evidence="9">
    <location>
        <position position="100"/>
    </location>
    <ligand>
        <name>ATP</name>
        <dbReference type="ChEBI" id="CHEBI:30616"/>
    </ligand>
</feature>
<dbReference type="UniPathway" id="UPA00241">
    <property type="reaction ID" value="UER00355"/>
</dbReference>
<dbReference type="RefSeq" id="WP_091486017.1">
    <property type="nucleotide sequence ID" value="NZ_BJUX01000001.1"/>
</dbReference>
<dbReference type="PANTHER" id="PTHR21342">
    <property type="entry name" value="PHOSPHOPANTETHEINE ADENYLYLTRANSFERASE"/>
    <property type="match status" value="1"/>
</dbReference>
<dbReference type="GO" id="GO:0004595">
    <property type="term" value="F:pantetheine-phosphate adenylyltransferase activity"/>
    <property type="evidence" value="ECO:0007669"/>
    <property type="project" value="UniProtKB-UniRule"/>
</dbReference>
<comment type="function">
    <text evidence="9">Reversibly transfers an adenylyl group from ATP to 4'-phosphopantetheine, yielding dephospho-CoA (dPCoA) and pyrophosphate.</text>
</comment>
<evidence type="ECO:0000313" key="13">
    <source>
        <dbReference type="Proteomes" id="UP000198548"/>
    </source>
</evidence>
<keyword evidence="14" id="KW-1185">Reference proteome</keyword>
<dbReference type="Proteomes" id="UP000321425">
    <property type="component" value="Unassembled WGS sequence"/>
</dbReference>
<dbReference type="OrthoDB" id="9806661at2"/>
<evidence type="ECO:0000256" key="2">
    <source>
        <dbReference type="ARBA" id="ARBA00022679"/>
    </source>
</evidence>
<dbReference type="Gene3D" id="3.40.50.620">
    <property type="entry name" value="HUPs"/>
    <property type="match status" value="1"/>
</dbReference>
<comment type="subcellular location">
    <subcellularLocation>
        <location evidence="9">Cytoplasm</location>
    </subcellularLocation>
</comment>
<dbReference type="PANTHER" id="PTHR21342:SF1">
    <property type="entry name" value="PHOSPHOPANTETHEINE ADENYLYLTRANSFERASE"/>
    <property type="match status" value="1"/>
</dbReference>
<comment type="catalytic activity">
    <reaction evidence="8 9">
        <text>(R)-4'-phosphopantetheine + ATP + H(+) = 3'-dephospho-CoA + diphosphate</text>
        <dbReference type="Rhea" id="RHEA:19801"/>
        <dbReference type="ChEBI" id="CHEBI:15378"/>
        <dbReference type="ChEBI" id="CHEBI:30616"/>
        <dbReference type="ChEBI" id="CHEBI:33019"/>
        <dbReference type="ChEBI" id="CHEBI:57328"/>
        <dbReference type="ChEBI" id="CHEBI:61723"/>
        <dbReference type="EC" id="2.7.7.3"/>
    </reaction>
</comment>
<protein>
    <recommendedName>
        <fullName evidence="9">Phosphopantetheine adenylyltransferase</fullName>
        <ecNumber evidence="9">2.7.7.3</ecNumber>
    </recommendedName>
    <alternativeName>
        <fullName evidence="9">Dephospho-CoA pyrophosphorylase</fullName>
    </alternativeName>
    <alternativeName>
        <fullName evidence="9">Pantetheine-phosphate adenylyltransferase</fullName>
        <shortName evidence="9">PPAT</shortName>
    </alternativeName>
</protein>
<feature type="binding site" evidence="9">
    <location>
        <position position="41"/>
    </location>
    <ligand>
        <name>substrate</name>
    </ligand>
</feature>
<feature type="binding site" evidence="9">
    <location>
        <begin position="125"/>
        <end position="131"/>
    </location>
    <ligand>
        <name>ATP</name>
        <dbReference type="ChEBI" id="CHEBI:30616"/>
    </ligand>
</feature>
<keyword evidence="7 9" id="KW-0173">Coenzyme A biosynthesis</keyword>
<accession>A0A1H7Q7B2</accession>
<keyword evidence="1 9" id="KW-0963">Cytoplasm</keyword>
<dbReference type="Pfam" id="PF01467">
    <property type="entry name" value="CTP_transf_like"/>
    <property type="match status" value="1"/>
</dbReference>
<feature type="binding site" evidence="9">
    <location>
        <position position="17"/>
    </location>
    <ligand>
        <name>ATP</name>
        <dbReference type="ChEBI" id="CHEBI:30616"/>
    </ligand>
</feature>
<evidence type="ECO:0000256" key="4">
    <source>
        <dbReference type="ARBA" id="ARBA00022741"/>
    </source>
</evidence>
<dbReference type="InterPro" id="IPR001980">
    <property type="entry name" value="PPAT"/>
</dbReference>
<evidence type="ECO:0000256" key="1">
    <source>
        <dbReference type="ARBA" id="ARBA00022490"/>
    </source>
</evidence>
<dbReference type="AlphaFoldDB" id="A0A1H7Q7B2"/>
<dbReference type="STRING" id="426703.SAMN04488100_101149"/>
<sequence>MKRALYVGSFDPLTYGHLNIMERAADLVDELIVVVSASTAKNYLFSEEERLSMVKDSLLDRNIENCQIIAHDGLTVKLAREKNARLLIRGIRSVKDFEYERDIADLNSLMDEGIETLCLISDAKYQSISSTMVKEIAFYGGDVHQLVPSGVEDRLKKAMMKVDKNK</sequence>
<evidence type="ECO:0000256" key="5">
    <source>
        <dbReference type="ARBA" id="ARBA00022840"/>
    </source>
</evidence>
<feature type="binding site" evidence="9">
    <location>
        <position position="9"/>
    </location>
    <ligand>
        <name>substrate</name>
    </ligand>
</feature>
<feature type="binding site" evidence="9">
    <location>
        <begin position="9"/>
        <end position="10"/>
    </location>
    <ligand>
        <name>ATP</name>
        <dbReference type="ChEBI" id="CHEBI:30616"/>
    </ligand>
</feature>
<dbReference type="GO" id="GO:0005737">
    <property type="term" value="C:cytoplasm"/>
    <property type="evidence" value="ECO:0007669"/>
    <property type="project" value="UniProtKB-SubCell"/>
</dbReference>
<dbReference type="EMBL" id="FOBL01000001">
    <property type="protein sequence ID" value="SEL43699.1"/>
    <property type="molecule type" value="Genomic_DNA"/>
</dbReference>
<dbReference type="NCBIfam" id="TIGR00125">
    <property type="entry name" value="cyt_tran_rel"/>
    <property type="match status" value="1"/>
</dbReference>
<dbReference type="CDD" id="cd02163">
    <property type="entry name" value="PPAT"/>
    <property type="match status" value="1"/>
</dbReference>
<evidence type="ECO:0000313" key="11">
    <source>
        <dbReference type="EMBL" id="GEK88019.1"/>
    </source>
</evidence>
<keyword evidence="3 9" id="KW-0548">Nucleotidyltransferase</keyword>
<feature type="binding site" evidence="9">
    <location>
        <position position="89"/>
    </location>
    <ligand>
        <name>substrate</name>
    </ligand>
</feature>
<keyword evidence="5 9" id="KW-0067">ATP-binding</keyword>
<dbReference type="GO" id="GO:0005524">
    <property type="term" value="F:ATP binding"/>
    <property type="evidence" value="ECO:0007669"/>
    <property type="project" value="UniProtKB-KW"/>
</dbReference>
<dbReference type="Proteomes" id="UP000198548">
    <property type="component" value="Unassembled WGS sequence"/>
</dbReference>
<dbReference type="EMBL" id="BJUX01000001">
    <property type="protein sequence ID" value="GEK88019.1"/>
    <property type="molecule type" value="Genomic_DNA"/>
</dbReference>
<gene>
    <name evidence="9 11" type="primary">coaD</name>
    <name evidence="11" type="ORF">APU01nite_00580</name>
    <name evidence="12" type="ORF">SAMN04488100_101149</name>
</gene>
<organism evidence="12 13">
    <name type="scientific">Alkalibacterium putridalgicola</name>
    <dbReference type="NCBI Taxonomy" id="426703"/>
    <lineage>
        <taxon>Bacteria</taxon>
        <taxon>Bacillati</taxon>
        <taxon>Bacillota</taxon>
        <taxon>Bacilli</taxon>
        <taxon>Lactobacillales</taxon>
        <taxon>Carnobacteriaceae</taxon>
        <taxon>Alkalibacterium</taxon>
    </lineage>
</organism>
<evidence type="ECO:0000256" key="6">
    <source>
        <dbReference type="ARBA" id="ARBA00022842"/>
    </source>
</evidence>
<dbReference type="SUPFAM" id="SSF52374">
    <property type="entry name" value="Nucleotidylyl transferase"/>
    <property type="match status" value="1"/>
</dbReference>
<feature type="site" description="Transition state stabilizer" evidence="9">
    <location>
        <position position="17"/>
    </location>
</feature>
<keyword evidence="4 9" id="KW-0547">Nucleotide-binding</keyword>
<evidence type="ECO:0000256" key="8">
    <source>
        <dbReference type="ARBA" id="ARBA00029346"/>
    </source>
</evidence>
<evidence type="ECO:0000256" key="9">
    <source>
        <dbReference type="HAMAP-Rule" id="MF_00151"/>
    </source>
</evidence>
<dbReference type="InterPro" id="IPR014729">
    <property type="entry name" value="Rossmann-like_a/b/a_fold"/>
</dbReference>
<dbReference type="NCBIfam" id="TIGR01510">
    <property type="entry name" value="coaD_prev_kdtB"/>
    <property type="match status" value="1"/>
</dbReference>